<dbReference type="Proteomes" id="UP000094580">
    <property type="component" value="Unassembled WGS sequence"/>
</dbReference>
<feature type="domain" description="Schlafen AlbA-2" evidence="1">
    <location>
        <begin position="37"/>
        <end position="166"/>
    </location>
</feature>
<dbReference type="PANTHER" id="PTHR30595:SF6">
    <property type="entry name" value="SCHLAFEN ALBA-2 DOMAIN-CONTAINING PROTEIN"/>
    <property type="match status" value="1"/>
</dbReference>
<sequence>MVKRPIYKQEFLNTFNYADKNFDIASLKNLIEQSFGENNALDFKETFVREDQIAKLIIAMANSGGGSIIFGVNDDNHPVGILKEELKDPTDFQRKLNGYLPSILIYHLQQIDYDENEMYGYFSGKTFFIIYIPEQNRYIPFIAKRGSDKLFTDKIYIRKNTSNETATNDDLEIIFRKRLIEQYEDLSNMSLNEHMEQLKILYRIAAISGDTNKTPKSQKDDFSEFIASMIEKKKRKIEIVLEVSNIE</sequence>
<evidence type="ECO:0000313" key="2">
    <source>
        <dbReference type="EMBL" id="ODG90141.1"/>
    </source>
</evidence>
<dbReference type="RefSeq" id="WP_069035035.1">
    <property type="nucleotide sequence ID" value="NZ_MDKC01000035.1"/>
</dbReference>
<dbReference type="EMBL" id="MDKC01000035">
    <property type="protein sequence ID" value="ODG90141.1"/>
    <property type="molecule type" value="Genomic_DNA"/>
</dbReference>
<organism evidence="2 3">
    <name type="scientific">Gottfriedia luciferensis</name>
    <dbReference type="NCBI Taxonomy" id="178774"/>
    <lineage>
        <taxon>Bacteria</taxon>
        <taxon>Bacillati</taxon>
        <taxon>Bacillota</taxon>
        <taxon>Bacilli</taxon>
        <taxon>Bacillales</taxon>
        <taxon>Bacillaceae</taxon>
        <taxon>Gottfriedia</taxon>
    </lineage>
</organism>
<dbReference type="InterPro" id="IPR007421">
    <property type="entry name" value="Schlafen_AlbA_2_dom"/>
</dbReference>
<dbReference type="Gene3D" id="3.30.950.30">
    <property type="entry name" value="Schlafen, AAA domain"/>
    <property type="match status" value="1"/>
</dbReference>
<keyword evidence="3" id="KW-1185">Reference proteome</keyword>
<dbReference type="Pfam" id="PF04326">
    <property type="entry name" value="SLFN_AlbA_2"/>
    <property type="match status" value="1"/>
</dbReference>
<reference evidence="2 3" key="1">
    <citation type="submission" date="2016-07" db="EMBL/GenBank/DDBJ databases">
        <authorList>
            <person name="Townsley L."/>
            <person name="Shank E.A."/>
        </authorList>
    </citation>
    <scope>NUCLEOTIDE SEQUENCE [LARGE SCALE GENOMIC DNA]</scope>
    <source>
        <strain evidence="2 3">CH01</strain>
    </source>
</reference>
<proteinExistence type="predicted"/>
<evidence type="ECO:0000259" key="1">
    <source>
        <dbReference type="Pfam" id="PF04326"/>
    </source>
</evidence>
<protein>
    <recommendedName>
        <fullName evidence="1">Schlafen AlbA-2 domain-containing protein</fullName>
    </recommendedName>
</protein>
<comment type="caution">
    <text evidence="2">The sequence shown here is derived from an EMBL/GenBank/DDBJ whole genome shotgun (WGS) entry which is preliminary data.</text>
</comment>
<gene>
    <name evidence="2" type="ORF">BED47_12435</name>
</gene>
<dbReference type="InterPro" id="IPR038461">
    <property type="entry name" value="Schlafen_AlbA_2_dom_sf"/>
</dbReference>
<accession>A0ABX2ZKB9</accession>
<evidence type="ECO:0000313" key="3">
    <source>
        <dbReference type="Proteomes" id="UP000094580"/>
    </source>
</evidence>
<name>A0ABX2ZKB9_9BACI</name>
<dbReference type="PANTHER" id="PTHR30595">
    <property type="entry name" value="GLPR-RELATED TRANSCRIPTIONAL REPRESSOR"/>
    <property type="match status" value="1"/>
</dbReference>